<name>V9DTR1_PHYNI</name>
<dbReference type="AlphaFoldDB" id="V9DTR1"/>
<evidence type="ECO:0000313" key="1">
    <source>
        <dbReference type="EMBL" id="ETI29728.1"/>
    </source>
</evidence>
<dbReference type="Proteomes" id="UP000018721">
    <property type="component" value="Unassembled WGS sequence"/>
</dbReference>
<keyword evidence="2" id="KW-1185">Reference proteome</keyword>
<protein>
    <submittedName>
        <fullName evidence="1">Histone H4</fullName>
    </submittedName>
</protein>
<dbReference type="EMBL" id="ANIZ01004880">
    <property type="protein sequence ID" value="ETI29728.1"/>
    <property type="molecule type" value="Genomic_DNA"/>
</dbReference>
<sequence length="51" mass="5835">MNHEDVLRCPDVVRVPKVFVLEAQSVIGRLFVIVFKVLRDLQYVVLSVVPV</sequence>
<comment type="caution">
    <text evidence="1">The sequence shown here is derived from an EMBL/GenBank/DDBJ whole genome shotgun (WGS) entry which is preliminary data.</text>
</comment>
<gene>
    <name evidence="1" type="ORF">F443_23163</name>
</gene>
<proteinExistence type="predicted"/>
<dbReference type="HOGENOM" id="CLU_3110581_0_0_1"/>
<accession>V9DTR1</accession>
<evidence type="ECO:0000313" key="2">
    <source>
        <dbReference type="Proteomes" id="UP000018721"/>
    </source>
</evidence>
<organism evidence="1 2">
    <name type="scientific">Phytophthora nicotianae P1569</name>
    <dbReference type="NCBI Taxonomy" id="1317065"/>
    <lineage>
        <taxon>Eukaryota</taxon>
        <taxon>Sar</taxon>
        <taxon>Stramenopiles</taxon>
        <taxon>Oomycota</taxon>
        <taxon>Peronosporomycetes</taxon>
        <taxon>Peronosporales</taxon>
        <taxon>Peronosporaceae</taxon>
        <taxon>Phytophthora</taxon>
    </lineage>
</organism>
<reference evidence="1 2" key="1">
    <citation type="submission" date="2013-11" db="EMBL/GenBank/DDBJ databases">
        <title>The Genome Sequence of Phytophthora parasitica P1569.</title>
        <authorList>
            <consortium name="The Broad Institute Genomics Platform"/>
            <person name="Russ C."/>
            <person name="Tyler B."/>
            <person name="Panabieres F."/>
            <person name="Shan W."/>
            <person name="Tripathy S."/>
            <person name="Grunwald N."/>
            <person name="Machado M."/>
            <person name="Johnson C.S."/>
            <person name="Arredondo F."/>
            <person name="Hong C."/>
            <person name="Coffey M."/>
            <person name="Young S.K."/>
            <person name="Zeng Q."/>
            <person name="Gargeya S."/>
            <person name="Fitzgerald M."/>
            <person name="Abouelleil A."/>
            <person name="Alvarado L."/>
            <person name="Chapman S.B."/>
            <person name="Gainer-Dewar J."/>
            <person name="Goldberg J."/>
            <person name="Griggs A."/>
            <person name="Gujja S."/>
            <person name="Hansen M."/>
            <person name="Howarth C."/>
            <person name="Imamovic A."/>
            <person name="Ireland A."/>
            <person name="Larimer J."/>
            <person name="McCowan C."/>
            <person name="Murphy C."/>
            <person name="Pearson M."/>
            <person name="Poon T.W."/>
            <person name="Priest M."/>
            <person name="Roberts A."/>
            <person name="Saif S."/>
            <person name="Shea T."/>
            <person name="Sykes S."/>
            <person name="Wortman J."/>
            <person name="Nusbaum C."/>
            <person name="Birren B."/>
        </authorList>
    </citation>
    <scope>NUCLEOTIDE SEQUENCE [LARGE SCALE GENOMIC DNA]</scope>
    <source>
        <strain evidence="1 2">P1569</strain>
    </source>
</reference>